<evidence type="ECO:0000256" key="1">
    <source>
        <dbReference type="SAM" id="Phobius"/>
    </source>
</evidence>
<keyword evidence="1" id="KW-0472">Membrane</keyword>
<dbReference type="EMBL" id="JACOQK010000001">
    <property type="protein sequence ID" value="MBC5786926.1"/>
    <property type="molecule type" value="Genomic_DNA"/>
</dbReference>
<name>A0ABR7IP76_9CLOT</name>
<keyword evidence="1" id="KW-1133">Transmembrane helix</keyword>
<evidence type="ECO:0000313" key="3">
    <source>
        <dbReference type="Proteomes" id="UP000649151"/>
    </source>
</evidence>
<feature type="transmembrane region" description="Helical" evidence="1">
    <location>
        <begin position="47"/>
        <end position="69"/>
    </location>
</feature>
<keyword evidence="1" id="KW-0812">Transmembrane</keyword>
<accession>A0ABR7IP76</accession>
<dbReference type="RefSeq" id="WP_186996099.1">
    <property type="nucleotide sequence ID" value="NZ_JACOQK010000001.1"/>
</dbReference>
<dbReference type="Proteomes" id="UP000649151">
    <property type="component" value="Unassembled WGS sequence"/>
</dbReference>
<reference evidence="2 3" key="1">
    <citation type="submission" date="2020-08" db="EMBL/GenBank/DDBJ databases">
        <title>Genome public.</title>
        <authorList>
            <person name="Liu C."/>
            <person name="Sun Q."/>
        </authorList>
    </citation>
    <scope>NUCLEOTIDE SEQUENCE [LARGE SCALE GENOMIC DNA]</scope>
    <source>
        <strain evidence="2 3">NSJ-27</strain>
    </source>
</reference>
<comment type="caution">
    <text evidence="2">The sequence shown here is derived from an EMBL/GenBank/DDBJ whole genome shotgun (WGS) entry which is preliminary data.</text>
</comment>
<gene>
    <name evidence="2" type="ORF">H8Z77_02665</name>
</gene>
<protein>
    <recommendedName>
        <fullName evidence="4">MFS transporter</fullName>
    </recommendedName>
</protein>
<sequence>MNLYPIIAIGVGACLLLICWLIAKWMDKVQKKDKPRDFFQRHFRLSIFMILVSIIMAGAAISYIIYYISQVLGLLVYNISKLDAVIIVALITGALSLITAIVAKIIGYQKSRQDYLAKKREQPYEELIEIMDKIQQNMEAGYSAMEGLTEEELSTISKQVTLWGSPKTVSTWVELREELREDTEVDHRFLMEELVNRMRKDLGLAKIKRRNFLSSLLRDIRHSKPATDETSIKMIKK</sequence>
<proteinExistence type="predicted"/>
<feature type="transmembrane region" description="Helical" evidence="1">
    <location>
        <begin position="6"/>
        <end position="26"/>
    </location>
</feature>
<evidence type="ECO:0000313" key="2">
    <source>
        <dbReference type="EMBL" id="MBC5786926.1"/>
    </source>
</evidence>
<keyword evidence="3" id="KW-1185">Reference proteome</keyword>
<evidence type="ECO:0008006" key="4">
    <source>
        <dbReference type="Google" id="ProtNLM"/>
    </source>
</evidence>
<feature type="transmembrane region" description="Helical" evidence="1">
    <location>
        <begin position="84"/>
        <end position="106"/>
    </location>
</feature>
<organism evidence="2 3">
    <name type="scientific">Clostridium facile</name>
    <dbReference type="NCBI Taxonomy" id="2763035"/>
    <lineage>
        <taxon>Bacteria</taxon>
        <taxon>Bacillati</taxon>
        <taxon>Bacillota</taxon>
        <taxon>Clostridia</taxon>
        <taxon>Eubacteriales</taxon>
        <taxon>Clostridiaceae</taxon>
        <taxon>Clostridium</taxon>
    </lineage>
</organism>